<evidence type="ECO:0000313" key="3">
    <source>
        <dbReference type="Proteomes" id="UP000076555"/>
    </source>
</evidence>
<feature type="signal peptide" evidence="1">
    <location>
        <begin position="1"/>
        <end position="24"/>
    </location>
</feature>
<organism evidence="2 3">
    <name type="scientific">Nodularia spumigena CENA596</name>
    <dbReference type="NCBI Taxonomy" id="1819295"/>
    <lineage>
        <taxon>Bacteria</taxon>
        <taxon>Bacillati</taxon>
        <taxon>Cyanobacteriota</taxon>
        <taxon>Cyanophyceae</taxon>
        <taxon>Nostocales</taxon>
        <taxon>Nodulariaceae</taxon>
        <taxon>Nodularia</taxon>
    </lineage>
</organism>
<dbReference type="AlphaFoldDB" id="A0A166KEP7"/>
<evidence type="ECO:0000256" key="1">
    <source>
        <dbReference type="SAM" id="SignalP"/>
    </source>
</evidence>
<gene>
    <name evidence="2" type="ORF">A2T98_04535</name>
</gene>
<feature type="chain" id="PRO_5007876263" evidence="1">
    <location>
        <begin position="25"/>
        <end position="79"/>
    </location>
</feature>
<dbReference type="EMBL" id="LWAJ01000053">
    <property type="protein sequence ID" value="KZL51010.1"/>
    <property type="molecule type" value="Genomic_DNA"/>
</dbReference>
<accession>A0A166KEP7</accession>
<sequence length="79" mass="8581">MKSKLALIFAGATLAVSAALPAQAQRAESNWDCYLNHQNNIKAGSVNIWWGHTEGDAAWACNNWISDCGNQGGCFVKRK</sequence>
<dbReference type="RefSeq" id="WP_063871745.1">
    <property type="nucleotide sequence ID" value="NZ_CAWMRI010000053.1"/>
</dbReference>
<keyword evidence="1" id="KW-0732">Signal</keyword>
<name>A0A166KEP7_NODSP</name>
<protein>
    <submittedName>
        <fullName evidence="2">Uncharacterized protein</fullName>
    </submittedName>
</protein>
<evidence type="ECO:0000313" key="2">
    <source>
        <dbReference type="EMBL" id="KZL51010.1"/>
    </source>
</evidence>
<reference evidence="2 3" key="1">
    <citation type="submission" date="2016-04" db="EMBL/GenBank/DDBJ databases">
        <title>Draft Genome Assembly of the Bloom-forming Cyanobacterium Nodularia spumigena Strain CENA596 in Shrimp Production Ponds.</title>
        <authorList>
            <person name="Popin R.V."/>
            <person name="Rigonato J."/>
            <person name="Abreu V.A."/>
            <person name="Andreote A.P."/>
            <person name="Silveira S.B."/>
            <person name="Odebrecht C."/>
            <person name="Fiore M.F."/>
        </authorList>
    </citation>
    <scope>NUCLEOTIDE SEQUENCE [LARGE SCALE GENOMIC DNA]</scope>
    <source>
        <strain evidence="2 3">CENA596</strain>
    </source>
</reference>
<proteinExistence type="predicted"/>
<dbReference type="Proteomes" id="UP000076555">
    <property type="component" value="Unassembled WGS sequence"/>
</dbReference>
<comment type="caution">
    <text evidence="2">The sequence shown here is derived from an EMBL/GenBank/DDBJ whole genome shotgun (WGS) entry which is preliminary data.</text>
</comment>